<keyword evidence="6 12" id="KW-0479">Metal-binding</keyword>
<evidence type="ECO:0000256" key="14">
    <source>
        <dbReference type="SAM" id="Phobius"/>
    </source>
</evidence>
<evidence type="ECO:0000256" key="6">
    <source>
        <dbReference type="ARBA" id="ARBA00022723"/>
    </source>
</evidence>
<feature type="transmembrane region" description="Helical" evidence="14">
    <location>
        <begin position="6"/>
        <end position="23"/>
    </location>
</feature>
<dbReference type="Pfam" id="PF00067">
    <property type="entry name" value="p450"/>
    <property type="match status" value="1"/>
</dbReference>
<dbReference type="SUPFAM" id="SSF48264">
    <property type="entry name" value="Cytochrome P450"/>
    <property type="match status" value="1"/>
</dbReference>
<dbReference type="PRINTS" id="PR00385">
    <property type="entry name" value="P450"/>
</dbReference>
<evidence type="ECO:0000256" key="8">
    <source>
        <dbReference type="ARBA" id="ARBA00022848"/>
    </source>
</evidence>
<keyword evidence="5 12" id="KW-0349">Heme</keyword>
<dbReference type="PANTHER" id="PTHR24291">
    <property type="entry name" value="CYTOCHROME P450 FAMILY 4"/>
    <property type="match status" value="1"/>
</dbReference>
<dbReference type="GO" id="GO:0005506">
    <property type="term" value="F:iron ion binding"/>
    <property type="evidence" value="ECO:0007669"/>
    <property type="project" value="InterPro"/>
</dbReference>
<dbReference type="PRINTS" id="PR00463">
    <property type="entry name" value="EP450I"/>
</dbReference>
<dbReference type="InterPro" id="IPR002401">
    <property type="entry name" value="Cyt_P450_E_grp-I"/>
</dbReference>
<protein>
    <submittedName>
        <fullName evidence="15">Cytochrome P450 monooxygenase CYP4BN28</fullName>
    </submittedName>
</protein>
<keyword evidence="10 12" id="KW-0408">Iron</keyword>
<evidence type="ECO:0000256" key="9">
    <source>
        <dbReference type="ARBA" id="ARBA00023002"/>
    </source>
</evidence>
<evidence type="ECO:0000256" key="12">
    <source>
        <dbReference type="PIRSR" id="PIRSR602401-1"/>
    </source>
</evidence>
<comment type="cofactor">
    <cofactor evidence="1 12">
        <name>heme</name>
        <dbReference type="ChEBI" id="CHEBI:30413"/>
    </cofactor>
</comment>
<keyword evidence="8" id="KW-0492">Microsome</keyword>
<keyword evidence="7" id="KW-0256">Endoplasmic reticulum</keyword>
<dbReference type="Gene3D" id="1.10.630.10">
    <property type="entry name" value="Cytochrome P450"/>
    <property type="match status" value="1"/>
</dbReference>
<reference evidence="15" key="1">
    <citation type="submission" date="2015-02" db="EMBL/GenBank/DDBJ databases">
        <title>Identification of putative odorant-degrading enzyme genes from the yellow mealworm beetle, Tenebrio molitor.</title>
        <authorList>
            <person name="Liu S."/>
        </authorList>
    </citation>
    <scope>NUCLEOTIDE SEQUENCE</scope>
    <source>
        <strain evidence="15">AAU-P</strain>
    </source>
</reference>
<keyword evidence="9 13" id="KW-0560">Oxidoreductase</keyword>
<keyword evidence="14" id="KW-0812">Transmembrane</keyword>
<dbReference type="CDD" id="cd20628">
    <property type="entry name" value="CYP4"/>
    <property type="match status" value="1"/>
</dbReference>
<evidence type="ECO:0000256" key="5">
    <source>
        <dbReference type="ARBA" id="ARBA00022617"/>
    </source>
</evidence>
<evidence type="ECO:0000256" key="13">
    <source>
        <dbReference type="RuleBase" id="RU000461"/>
    </source>
</evidence>
<evidence type="ECO:0000256" key="4">
    <source>
        <dbReference type="ARBA" id="ARBA00010617"/>
    </source>
</evidence>
<comment type="subcellular location">
    <subcellularLocation>
        <location evidence="3">Endoplasmic reticulum membrane</location>
        <topology evidence="3">Peripheral membrane protein</topology>
    </subcellularLocation>
    <subcellularLocation>
        <location evidence="2">Microsome membrane</location>
        <topology evidence="2">Peripheral membrane protein</topology>
    </subcellularLocation>
</comment>
<dbReference type="GO" id="GO:0005789">
    <property type="term" value="C:endoplasmic reticulum membrane"/>
    <property type="evidence" value="ECO:0007669"/>
    <property type="project" value="UniProtKB-SubCell"/>
</dbReference>
<name>A0A0K1YWI4_TENMO</name>
<comment type="similarity">
    <text evidence="4 13">Belongs to the cytochrome P450 family.</text>
</comment>
<evidence type="ECO:0000256" key="2">
    <source>
        <dbReference type="ARBA" id="ARBA00004174"/>
    </source>
</evidence>
<evidence type="ECO:0000256" key="3">
    <source>
        <dbReference type="ARBA" id="ARBA00004406"/>
    </source>
</evidence>
<dbReference type="GO" id="GO:0016705">
    <property type="term" value="F:oxidoreductase activity, acting on paired donors, with incorporation or reduction of molecular oxygen"/>
    <property type="evidence" value="ECO:0007669"/>
    <property type="project" value="InterPro"/>
</dbReference>
<feature type="binding site" description="axial binding residue" evidence="12">
    <location>
        <position position="449"/>
    </location>
    <ligand>
        <name>heme</name>
        <dbReference type="ChEBI" id="CHEBI:30413"/>
    </ligand>
    <ligandPart>
        <name>Fe</name>
        <dbReference type="ChEBI" id="CHEBI:18248"/>
    </ligandPart>
</feature>
<dbReference type="PROSITE" id="PS00086">
    <property type="entry name" value="CYTOCHROME_P450"/>
    <property type="match status" value="1"/>
</dbReference>
<dbReference type="FunFam" id="1.10.630.10:FF:000182">
    <property type="entry name" value="Cytochrome P450 3A4"/>
    <property type="match status" value="1"/>
</dbReference>
<keyword evidence="14" id="KW-1133">Transmembrane helix</keyword>
<keyword evidence="11 13" id="KW-0503">Monooxygenase</keyword>
<dbReference type="GO" id="GO:0004497">
    <property type="term" value="F:monooxygenase activity"/>
    <property type="evidence" value="ECO:0007669"/>
    <property type="project" value="UniProtKB-KW"/>
</dbReference>
<evidence type="ECO:0000256" key="11">
    <source>
        <dbReference type="ARBA" id="ARBA00023033"/>
    </source>
</evidence>
<proteinExistence type="evidence at transcript level"/>
<evidence type="ECO:0000256" key="1">
    <source>
        <dbReference type="ARBA" id="ARBA00001971"/>
    </source>
</evidence>
<accession>A0A0K1YWI4</accession>
<sequence length="502" mass="57841">MNVPTEYIFALATIILIPIYYYYTKLHRIEKFFETFPTPTTVPILGNARDLRSSAALFKNLHAYVRNYGKMVHIKIGPIGHVLVCSDYKFIEFLLTSNKLLKKSFNFKLLEPWLGTGLATADGGVKWRAHRKLITTAFHFKILEQFVDVFESTGDILVQKLSKESGNQSVDVFPYLTRCTLDIICETAMGTKVDTQNSEASSYVQSVKTMCKIFLSRTMSILKRYDCIFRFTKDYEIQQKCLKILHGYTNNVIDSKRRELEEKRKDKKWRDVDDLGRRKKKVFLDLLLEGTVDGQSMSDKEIREEVDTFMFGGHDTTATAVSFILYCLANNKEVQDKVLEEQKELFGNEKNPKVTYSNIQEMKYLENVVKEGLRLYSPVPLFSRRIDQDVEYDGTIIPKGVGVLIFGHGIHMDPQYYPNPEKFDPSRFENLDGRYPFAFIPFSAGPRNCIGQKYAMLEIKCLLSKIVRNFELFPASPHHEMMLAVEIVLKSLTGVKISLKSR</sequence>
<dbReference type="InterPro" id="IPR036396">
    <property type="entry name" value="Cyt_P450_sf"/>
</dbReference>
<evidence type="ECO:0000313" key="15">
    <source>
        <dbReference type="EMBL" id="AKZ17708.1"/>
    </source>
</evidence>
<dbReference type="PANTHER" id="PTHR24291:SF187">
    <property type="entry name" value="CYTOCHROME P450 4AE1-RELATED"/>
    <property type="match status" value="1"/>
</dbReference>
<dbReference type="InterPro" id="IPR017972">
    <property type="entry name" value="Cyt_P450_CS"/>
</dbReference>
<dbReference type="GO" id="GO:0020037">
    <property type="term" value="F:heme binding"/>
    <property type="evidence" value="ECO:0007669"/>
    <property type="project" value="InterPro"/>
</dbReference>
<dbReference type="InterPro" id="IPR050196">
    <property type="entry name" value="Cytochrome_P450_Monoox"/>
</dbReference>
<dbReference type="EMBL" id="KP859398">
    <property type="protein sequence ID" value="AKZ17708.1"/>
    <property type="molecule type" value="mRNA"/>
</dbReference>
<evidence type="ECO:0000256" key="10">
    <source>
        <dbReference type="ARBA" id="ARBA00023004"/>
    </source>
</evidence>
<organism evidence="15">
    <name type="scientific">Tenebrio molitor</name>
    <name type="common">Yellow mealworm beetle</name>
    <dbReference type="NCBI Taxonomy" id="7067"/>
    <lineage>
        <taxon>Eukaryota</taxon>
        <taxon>Metazoa</taxon>
        <taxon>Ecdysozoa</taxon>
        <taxon>Arthropoda</taxon>
        <taxon>Hexapoda</taxon>
        <taxon>Insecta</taxon>
        <taxon>Pterygota</taxon>
        <taxon>Neoptera</taxon>
        <taxon>Endopterygota</taxon>
        <taxon>Coleoptera</taxon>
        <taxon>Polyphaga</taxon>
        <taxon>Cucujiformia</taxon>
        <taxon>Tenebrionidae</taxon>
        <taxon>Tenebrio</taxon>
    </lineage>
</organism>
<keyword evidence="14" id="KW-0472">Membrane</keyword>
<dbReference type="InterPro" id="IPR001128">
    <property type="entry name" value="Cyt_P450"/>
</dbReference>
<dbReference type="AlphaFoldDB" id="A0A0K1YWI4"/>
<evidence type="ECO:0000256" key="7">
    <source>
        <dbReference type="ARBA" id="ARBA00022824"/>
    </source>
</evidence>